<dbReference type="Proteomes" id="UP001056012">
    <property type="component" value="Chromosome 4"/>
</dbReference>
<proteinExistence type="predicted"/>
<evidence type="ECO:0000313" key="1">
    <source>
        <dbReference type="EMBL" id="USP78262.1"/>
    </source>
</evidence>
<dbReference type="GO" id="GO:0005739">
    <property type="term" value="C:mitochondrion"/>
    <property type="evidence" value="ECO:0007669"/>
    <property type="project" value="InterPro"/>
</dbReference>
<accession>A0A9Q9DSZ9</accession>
<dbReference type="EMBL" id="CP089277">
    <property type="protein sequence ID" value="USP78262.1"/>
    <property type="molecule type" value="Genomic_DNA"/>
</dbReference>
<sequence>MEVAAEAGKYASNQKAACERRRQEPSVVDPAIDLIDTVTYLDSVQALSIHKPRNPPSEVRVSMPGRTRPIDKLATAAAKCSKESSLYGKCILADYNNVRKDMCVNEFMKLKECYLVRSVFGREVTDV</sequence>
<dbReference type="InterPro" id="IPR034595">
    <property type="entry name" value="NDUFAF8"/>
</dbReference>
<name>A0A9Q9DSZ9_CURCL</name>
<reference evidence="1" key="1">
    <citation type="submission" date="2021-12" db="EMBL/GenBank/DDBJ databases">
        <title>Curvularia clavata genome.</title>
        <authorList>
            <person name="Cao Y."/>
        </authorList>
    </citation>
    <scope>NUCLEOTIDE SEQUENCE</scope>
    <source>
        <strain evidence="1">Yc1106</strain>
    </source>
</reference>
<evidence type="ECO:0000313" key="2">
    <source>
        <dbReference type="Proteomes" id="UP001056012"/>
    </source>
</evidence>
<dbReference type="OrthoDB" id="3821113at2759"/>
<dbReference type="AlphaFoldDB" id="A0A9Q9DSZ9"/>
<protein>
    <submittedName>
        <fullName evidence="1">Uncharacterized protein</fullName>
    </submittedName>
</protein>
<dbReference type="PANTHER" id="PTHR34561">
    <property type="entry name" value="NADH DEHYDROGENASE [UBIQUINONE] 1 ALPHA SUBCOMPLEX ASSEMBLY FACTOR 8"/>
    <property type="match status" value="1"/>
</dbReference>
<dbReference type="GO" id="GO:0032981">
    <property type="term" value="P:mitochondrial respiratory chain complex I assembly"/>
    <property type="evidence" value="ECO:0007669"/>
    <property type="project" value="InterPro"/>
</dbReference>
<dbReference type="VEuPathDB" id="FungiDB:yc1106_05536"/>
<keyword evidence="2" id="KW-1185">Reference proteome</keyword>
<organism evidence="1 2">
    <name type="scientific">Curvularia clavata</name>
    <dbReference type="NCBI Taxonomy" id="95742"/>
    <lineage>
        <taxon>Eukaryota</taxon>
        <taxon>Fungi</taxon>
        <taxon>Dikarya</taxon>
        <taxon>Ascomycota</taxon>
        <taxon>Pezizomycotina</taxon>
        <taxon>Dothideomycetes</taxon>
        <taxon>Pleosporomycetidae</taxon>
        <taxon>Pleosporales</taxon>
        <taxon>Pleosporineae</taxon>
        <taxon>Pleosporaceae</taxon>
        <taxon>Curvularia</taxon>
    </lineage>
</organism>
<dbReference type="PANTHER" id="PTHR34561:SF1">
    <property type="entry name" value="NADH DEHYDROGENASE [UBIQUINONE] 1 ALPHA SUBCOMPLEX ASSEMBLY FACTOR 8"/>
    <property type="match status" value="1"/>
</dbReference>
<gene>
    <name evidence="1" type="ORF">yc1106_05536</name>
</gene>